<dbReference type="GO" id="GO:0003677">
    <property type="term" value="F:DNA binding"/>
    <property type="evidence" value="ECO:0007669"/>
    <property type="project" value="InterPro"/>
</dbReference>
<keyword evidence="8" id="KW-1185">Reference proteome</keyword>
<dbReference type="EMBL" id="FNCP01000015">
    <property type="protein sequence ID" value="SDH59543.1"/>
    <property type="molecule type" value="Genomic_DNA"/>
</dbReference>
<organism evidence="7 8">
    <name type="scientific">Desulfosporosinus hippei DSM 8344</name>
    <dbReference type="NCBI Taxonomy" id="1121419"/>
    <lineage>
        <taxon>Bacteria</taxon>
        <taxon>Bacillati</taxon>
        <taxon>Bacillota</taxon>
        <taxon>Clostridia</taxon>
        <taxon>Eubacteriales</taxon>
        <taxon>Desulfitobacteriaceae</taxon>
        <taxon>Desulfosporosinus</taxon>
    </lineage>
</organism>
<dbReference type="AlphaFoldDB" id="A0A1G8DP90"/>
<keyword evidence="2" id="KW-0805">Transcription regulation</keyword>
<dbReference type="GO" id="GO:0006352">
    <property type="term" value="P:DNA-templated transcription initiation"/>
    <property type="evidence" value="ECO:0007669"/>
    <property type="project" value="InterPro"/>
</dbReference>
<dbReference type="STRING" id="1121419.SAMN05443529_11599"/>
<proteinExistence type="inferred from homology"/>
<evidence type="ECO:0000256" key="2">
    <source>
        <dbReference type="ARBA" id="ARBA00023015"/>
    </source>
</evidence>
<dbReference type="InterPro" id="IPR013325">
    <property type="entry name" value="RNA_pol_sigma_r2"/>
</dbReference>
<evidence type="ECO:0000313" key="8">
    <source>
        <dbReference type="Proteomes" id="UP000198656"/>
    </source>
</evidence>
<evidence type="ECO:0000259" key="5">
    <source>
        <dbReference type="Pfam" id="PF04542"/>
    </source>
</evidence>
<reference evidence="8" key="1">
    <citation type="submission" date="2016-10" db="EMBL/GenBank/DDBJ databases">
        <authorList>
            <person name="Varghese N."/>
            <person name="Submissions S."/>
        </authorList>
    </citation>
    <scope>NUCLEOTIDE SEQUENCE [LARGE SCALE GENOMIC DNA]</scope>
    <source>
        <strain evidence="8">DSM 8344</strain>
    </source>
</reference>
<keyword evidence="3" id="KW-0731">Sigma factor</keyword>
<dbReference type="Gene3D" id="1.10.10.10">
    <property type="entry name" value="Winged helix-like DNA-binding domain superfamily/Winged helix DNA-binding domain"/>
    <property type="match status" value="1"/>
</dbReference>
<evidence type="ECO:0000256" key="3">
    <source>
        <dbReference type="ARBA" id="ARBA00023082"/>
    </source>
</evidence>
<name>A0A1G8DP90_9FIRM</name>
<protein>
    <submittedName>
        <fullName evidence="7">RNA polymerase sigma-70 factor, ECF subfamily</fullName>
    </submittedName>
</protein>
<feature type="domain" description="RNA polymerase sigma-70 region 2" evidence="5">
    <location>
        <begin position="21"/>
        <end position="88"/>
    </location>
</feature>
<comment type="similarity">
    <text evidence="1">Belongs to the sigma-70 factor family. ECF subfamily.</text>
</comment>
<dbReference type="PANTHER" id="PTHR43133:SF51">
    <property type="entry name" value="RNA POLYMERASE SIGMA FACTOR"/>
    <property type="match status" value="1"/>
</dbReference>
<evidence type="ECO:0000313" key="7">
    <source>
        <dbReference type="EMBL" id="SDH59543.1"/>
    </source>
</evidence>
<dbReference type="CDD" id="cd06171">
    <property type="entry name" value="Sigma70_r4"/>
    <property type="match status" value="1"/>
</dbReference>
<dbReference type="OrthoDB" id="9784984at2"/>
<dbReference type="InterPro" id="IPR039425">
    <property type="entry name" value="RNA_pol_sigma-70-like"/>
</dbReference>
<dbReference type="InterPro" id="IPR013249">
    <property type="entry name" value="RNA_pol_sigma70_r4_t2"/>
</dbReference>
<dbReference type="SUPFAM" id="SSF88946">
    <property type="entry name" value="Sigma2 domain of RNA polymerase sigma factors"/>
    <property type="match status" value="1"/>
</dbReference>
<evidence type="ECO:0000259" key="6">
    <source>
        <dbReference type="Pfam" id="PF08281"/>
    </source>
</evidence>
<dbReference type="InterPro" id="IPR013324">
    <property type="entry name" value="RNA_pol_sigma_r3/r4-like"/>
</dbReference>
<keyword evidence="4" id="KW-0804">Transcription</keyword>
<accession>A0A1G8DP90</accession>
<evidence type="ECO:0000256" key="1">
    <source>
        <dbReference type="ARBA" id="ARBA00010641"/>
    </source>
</evidence>
<dbReference type="Pfam" id="PF08281">
    <property type="entry name" value="Sigma70_r4_2"/>
    <property type="match status" value="1"/>
</dbReference>
<dbReference type="Gene3D" id="1.10.1740.10">
    <property type="match status" value="1"/>
</dbReference>
<dbReference type="Pfam" id="PF04542">
    <property type="entry name" value="Sigma70_r2"/>
    <property type="match status" value="1"/>
</dbReference>
<dbReference type="NCBIfam" id="TIGR02937">
    <property type="entry name" value="sigma70-ECF"/>
    <property type="match status" value="1"/>
</dbReference>
<dbReference type="InterPro" id="IPR036388">
    <property type="entry name" value="WH-like_DNA-bd_sf"/>
</dbReference>
<sequence length="187" mass="22193">MEDAEIIRQILAGCHEQYAVLVERYQESLIHFLRRILGSEEDVLDCAQEAFLAAYRNLNRYSKEYPFRAWLYAIARNKALDLHRKRRKEILISIDENLVDHQPWPEDILVEKEQASMLADVLLELPEQYTQALYLRYHQELSYKEIALVLEIPVSRVKTYLHRGKEKLRQCLERREIHSGEGKPAME</sequence>
<gene>
    <name evidence="7" type="ORF">SAMN05443529_11599</name>
</gene>
<feature type="domain" description="RNA polymerase sigma factor 70 region 4 type 2" evidence="6">
    <location>
        <begin position="118"/>
        <end position="168"/>
    </location>
</feature>
<dbReference type="PANTHER" id="PTHR43133">
    <property type="entry name" value="RNA POLYMERASE ECF-TYPE SIGMA FACTO"/>
    <property type="match status" value="1"/>
</dbReference>
<dbReference type="SUPFAM" id="SSF88659">
    <property type="entry name" value="Sigma3 and sigma4 domains of RNA polymerase sigma factors"/>
    <property type="match status" value="1"/>
</dbReference>
<dbReference type="InterPro" id="IPR007627">
    <property type="entry name" value="RNA_pol_sigma70_r2"/>
</dbReference>
<dbReference type="GO" id="GO:0016987">
    <property type="term" value="F:sigma factor activity"/>
    <property type="evidence" value="ECO:0007669"/>
    <property type="project" value="UniProtKB-KW"/>
</dbReference>
<evidence type="ECO:0000256" key="4">
    <source>
        <dbReference type="ARBA" id="ARBA00023163"/>
    </source>
</evidence>
<dbReference type="Proteomes" id="UP000198656">
    <property type="component" value="Unassembled WGS sequence"/>
</dbReference>
<dbReference type="InterPro" id="IPR014284">
    <property type="entry name" value="RNA_pol_sigma-70_dom"/>
</dbReference>
<dbReference type="RefSeq" id="WP_092334084.1">
    <property type="nucleotide sequence ID" value="NZ_FNCP01000015.1"/>
</dbReference>